<keyword evidence="3" id="KW-1185">Reference proteome</keyword>
<evidence type="ECO:0000256" key="1">
    <source>
        <dbReference type="SAM" id="SignalP"/>
    </source>
</evidence>
<dbReference type="AlphaFoldDB" id="A0A132C2P6"/>
<evidence type="ECO:0008006" key="4">
    <source>
        <dbReference type="Google" id="ProtNLM"/>
    </source>
</evidence>
<dbReference type="OrthoDB" id="9806840at2"/>
<feature type="chain" id="PRO_5007288748" description="Integral membrane protein" evidence="1">
    <location>
        <begin position="20"/>
        <end position="130"/>
    </location>
</feature>
<reference evidence="2 3" key="1">
    <citation type="submission" date="2015-12" db="EMBL/GenBank/DDBJ databases">
        <title>Genome sequence of the marine Rhodobacteraceae strain O3.65, Candidatus Tritonibacter horizontis.</title>
        <authorList>
            <person name="Poehlein A."/>
            <person name="Giebel H.A."/>
            <person name="Voget S."/>
            <person name="Brinkhoff T."/>
        </authorList>
    </citation>
    <scope>NUCLEOTIDE SEQUENCE [LARGE SCALE GENOMIC DNA]</scope>
    <source>
        <strain evidence="2 3">O3.65</strain>
    </source>
</reference>
<gene>
    <name evidence="2" type="ORF">TRIHO_01680</name>
</gene>
<dbReference type="Pfam" id="PF06282">
    <property type="entry name" value="DUF1036"/>
    <property type="match status" value="1"/>
</dbReference>
<name>A0A132C2P6_9RHOB</name>
<organism evidence="2 3">
    <name type="scientific">Tritonibacter horizontis</name>
    <dbReference type="NCBI Taxonomy" id="1768241"/>
    <lineage>
        <taxon>Bacteria</taxon>
        <taxon>Pseudomonadati</taxon>
        <taxon>Pseudomonadota</taxon>
        <taxon>Alphaproteobacteria</taxon>
        <taxon>Rhodobacterales</taxon>
        <taxon>Paracoccaceae</taxon>
        <taxon>Tritonibacter</taxon>
    </lineage>
</organism>
<evidence type="ECO:0000313" key="2">
    <source>
        <dbReference type="EMBL" id="KUP94834.1"/>
    </source>
</evidence>
<protein>
    <recommendedName>
        <fullName evidence="4">Integral membrane protein</fullName>
    </recommendedName>
</protein>
<comment type="caution">
    <text evidence="2">The sequence shown here is derived from an EMBL/GenBank/DDBJ whole genome shotgun (WGS) entry which is preliminary data.</text>
</comment>
<dbReference type="InterPro" id="IPR009380">
    <property type="entry name" value="DUF1036"/>
</dbReference>
<keyword evidence="1" id="KW-0732">Signal</keyword>
<dbReference type="RefSeq" id="WP_068239335.1">
    <property type="nucleotide sequence ID" value="NZ_LPUY01000008.1"/>
</dbReference>
<proteinExistence type="predicted"/>
<sequence>MKLYFLTGLLVCLGTPLLADFRICNETDTQAFAAIGYKEGEQWVSEGWWTIEPEHCSTQIVGDLTNRFYYILAKSTSGSWTGEYTFCYTDDEFKIIGDTDCTARGFKTGGFLKVDTGGNDVRDWTQNLSD</sequence>
<accession>A0A132C2P6</accession>
<feature type="signal peptide" evidence="1">
    <location>
        <begin position="1"/>
        <end position="19"/>
    </location>
</feature>
<evidence type="ECO:0000313" key="3">
    <source>
        <dbReference type="Proteomes" id="UP000068382"/>
    </source>
</evidence>
<dbReference type="EMBL" id="LPUY01000008">
    <property type="protein sequence ID" value="KUP94834.1"/>
    <property type="molecule type" value="Genomic_DNA"/>
</dbReference>
<dbReference type="Proteomes" id="UP000068382">
    <property type="component" value="Unassembled WGS sequence"/>
</dbReference>